<evidence type="ECO:0000256" key="2">
    <source>
        <dbReference type="ARBA" id="ARBA00022723"/>
    </source>
</evidence>
<organism evidence="8 9">
    <name type="scientific">Emiliania huxleyi (strain CCMP1516)</name>
    <dbReference type="NCBI Taxonomy" id="280463"/>
    <lineage>
        <taxon>Eukaryota</taxon>
        <taxon>Haptista</taxon>
        <taxon>Haptophyta</taxon>
        <taxon>Prymnesiophyceae</taxon>
        <taxon>Isochrysidales</taxon>
        <taxon>Noelaerhabdaceae</taxon>
        <taxon>Emiliania</taxon>
    </lineage>
</organism>
<comment type="cofactor">
    <cofactor evidence="1">
        <name>L-ascorbate</name>
        <dbReference type="ChEBI" id="CHEBI:38290"/>
    </cofactor>
</comment>
<dbReference type="Proteomes" id="UP000013827">
    <property type="component" value="Unassembled WGS sequence"/>
</dbReference>
<dbReference type="EnsemblProtists" id="EOD06349">
    <property type="protein sequence ID" value="EOD06349"/>
    <property type="gene ID" value="EMIHUDRAFT_219192"/>
</dbReference>
<evidence type="ECO:0000256" key="5">
    <source>
        <dbReference type="ARBA" id="ARBA00023004"/>
    </source>
</evidence>
<accession>A0A0D3I514</accession>
<dbReference type="Gene3D" id="2.60.120.620">
    <property type="entry name" value="q2cbj1_9rhob like domain"/>
    <property type="match status" value="1"/>
</dbReference>
<evidence type="ECO:0000313" key="9">
    <source>
        <dbReference type="Proteomes" id="UP000013827"/>
    </source>
</evidence>
<dbReference type="GeneID" id="17252542"/>
<evidence type="ECO:0000256" key="1">
    <source>
        <dbReference type="ARBA" id="ARBA00001961"/>
    </source>
</evidence>
<dbReference type="GO" id="GO:0031418">
    <property type="term" value="F:L-ascorbic acid binding"/>
    <property type="evidence" value="ECO:0007669"/>
    <property type="project" value="InterPro"/>
</dbReference>
<protein>
    <recommendedName>
        <fullName evidence="7">Fe2OG dioxygenase domain-containing protein</fullName>
    </recommendedName>
</protein>
<dbReference type="KEGG" id="ehx:EMIHUDRAFT_219192"/>
<dbReference type="InterPro" id="IPR006620">
    <property type="entry name" value="Pro_4_hyd_alph"/>
</dbReference>
<dbReference type="AlphaFoldDB" id="A0A0D3I514"/>
<reference evidence="8" key="2">
    <citation type="submission" date="2024-10" db="UniProtKB">
        <authorList>
            <consortium name="EnsemblProtists"/>
        </authorList>
    </citation>
    <scope>IDENTIFICATION</scope>
</reference>
<evidence type="ECO:0000313" key="8">
    <source>
        <dbReference type="EnsemblProtists" id="EOD06349"/>
    </source>
</evidence>
<evidence type="ECO:0000256" key="6">
    <source>
        <dbReference type="SAM" id="SignalP"/>
    </source>
</evidence>
<reference evidence="9" key="1">
    <citation type="journal article" date="2013" name="Nature">
        <title>Pan genome of the phytoplankton Emiliania underpins its global distribution.</title>
        <authorList>
            <person name="Read B.A."/>
            <person name="Kegel J."/>
            <person name="Klute M.J."/>
            <person name="Kuo A."/>
            <person name="Lefebvre S.C."/>
            <person name="Maumus F."/>
            <person name="Mayer C."/>
            <person name="Miller J."/>
            <person name="Monier A."/>
            <person name="Salamov A."/>
            <person name="Young J."/>
            <person name="Aguilar M."/>
            <person name="Claverie J.M."/>
            <person name="Frickenhaus S."/>
            <person name="Gonzalez K."/>
            <person name="Herman E.K."/>
            <person name="Lin Y.C."/>
            <person name="Napier J."/>
            <person name="Ogata H."/>
            <person name="Sarno A.F."/>
            <person name="Shmutz J."/>
            <person name="Schroeder D."/>
            <person name="de Vargas C."/>
            <person name="Verret F."/>
            <person name="von Dassow P."/>
            <person name="Valentin K."/>
            <person name="Van de Peer Y."/>
            <person name="Wheeler G."/>
            <person name="Dacks J.B."/>
            <person name="Delwiche C.F."/>
            <person name="Dyhrman S.T."/>
            <person name="Glockner G."/>
            <person name="John U."/>
            <person name="Richards T."/>
            <person name="Worden A.Z."/>
            <person name="Zhang X."/>
            <person name="Grigoriev I.V."/>
            <person name="Allen A.E."/>
            <person name="Bidle K."/>
            <person name="Borodovsky M."/>
            <person name="Bowler C."/>
            <person name="Brownlee C."/>
            <person name="Cock J.M."/>
            <person name="Elias M."/>
            <person name="Gladyshev V.N."/>
            <person name="Groth M."/>
            <person name="Guda C."/>
            <person name="Hadaegh A."/>
            <person name="Iglesias-Rodriguez M.D."/>
            <person name="Jenkins J."/>
            <person name="Jones B.M."/>
            <person name="Lawson T."/>
            <person name="Leese F."/>
            <person name="Lindquist E."/>
            <person name="Lobanov A."/>
            <person name="Lomsadze A."/>
            <person name="Malik S.B."/>
            <person name="Marsh M.E."/>
            <person name="Mackinder L."/>
            <person name="Mock T."/>
            <person name="Mueller-Roeber B."/>
            <person name="Pagarete A."/>
            <person name="Parker M."/>
            <person name="Probert I."/>
            <person name="Quesneville H."/>
            <person name="Raines C."/>
            <person name="Rensing S.A."/>
            <person name="Riano-Pachon D.M."/>
            <person name="Richier S."/>
            <person name="Rokitta S."/>
            <person name="Shiraiwa Y."/>
            <person name="Soanes D.M."/>
            <person name="van der Giezen M."/>
            <person name="Wahlund T.M."/>
            <person name="Williams B."/>
            <person name="Wilson W."/>
            <person name="Wolfe G."/>
            <person name="Wurch L.L."/>
        </authorList>
    </citation>
    <scope>NUCLEOTIDE SEQUENCE</scope>
</reference>
<dbReference type="GO" id="GO:0051213">
    <property type="term" value="F:dioxygenase activity"/>
    <property type="evidence" value="ECO:0007669"/>
    <property type="project" value="UniProtKB-KW"/>
</dbReference>
<sequence>MVCLLLSYSLALASAYLLWLQLDRHPPAKIFVGFDVFSEQECSDAVAFAESANAWTRTRHALYPTDDFSVYDLPGLANLPRSVEERVLPLLRASFGIADGVALAVSDLFLIRYSSSSGGQAGLKWHTDETTLSISVALSSPESFSGGGVEFDLLPQPLRADRGSVVMHPSKLLHRGVDVTAGKRYVLVGFVTVGDDAVLTLGNSPPGSPELINGLWATCVQVVPSPGALGDVPATASNLPRALTEERCHSKFEVVARAVRTKLDTLGEGAASLWSGEEIGGDAQQLLILNGCLLLGSVLFLRVVS</sequence>
<keyword evidence="3" id="KW-0223">Dioxygenase</keyword>
<feature type="chain" id="PRO_5044290917" description="Fe2OG dioxygenase domain-containing protein" evidence="6">
    <location>
        <begin position="16"/>
        <end position="305"/>
    </location>
</feature>
<dbReference type="HOGENOM" id="CLU_913475_0_0_1"/>
<evidence type="ECO:0000259" key="7">
    <source>
        <dbReference type="PROSITE" id="PS51471"/>
    </source>
</evidence>
<feature type="signal peptide" evidence="6">
    <location>
        <begin position="1"/>
        <end position="15"/>
    </location>
</feature>
<dbReference type="eggNOG" id="KOG1971">
    <property type="taxonomic scope" value="Eukaryota"/>
</dbReference>
<feature type="domain" description="Fe2OG dioxygenase" evidence="7">
    <location>
        <begin position="104"/>
        <end position="193"/>
    </location>
</feature>
<proteinExistence type="predicted"/>
<evidence type="ECO:0000256" key="3">
    <source>
        <dbReference type="ARBA" id="ARBA00022964"/>
    </source>
</evidence>
<dbReference type="PROSITE" id="PS51471">
    <property type="entry name" value="FE2OG_OXY"/>
    <property type="match status" value="1"/>
</dbReference>
<dbReference type="GO" id="GO:0005506">
    <property type="term" value="F:iron ion binding"/>
    <property type="evidence" value="ECO:0007669"/>
    <property type="project" value="InterPro"/>
</dbReference>
<keyword evidence="4" id="KW-0560">Oxidoreductase</keyword>
<dbReference type="GO" id="GO:0016705">
    <property type="term" value="F:oxidoreductase activity, acting on paired donors, with incorporation or reduction of molecular oxygen"/>
    <property type="evidence" value="ECO:0007669"/>
    <property type="project" value="InterPro"/>
</dbReference>
<evidence type="ECO:0000256" key="4">
    <source>
        <dbReference type="ARBA" id="ARBA00023002"/>
    </source>
</evidence>
<keyword evidence="9" id="KW-1185">Reference proteome</keyword>
<dbReference type="InterPro" id="IPR005123">
    <property type="entry name" value="Oxoglu/Fe-dep_dioxygenase_dom"/>
</dbReference>
<dbReference type="RefSeq" id="XP_005758778.1">
    <property type="nucleotide sequence ID" value="XM_005758721.1"/>
</dbReference>
<name>A0A0D3I514_EMIH1</name>
<dbReference type="SMART" id="SM00702">
    <property type="entry name" value="P4Hc"/>
    <property type="match status" value="1"/>
</dbReference>
<keyword evidence="2" id="KW-0479">Metal-binding</keyword>
<keyword evidence="5" id="KW-0408">Iron</keyword>
<dbReference type="PaxDb" id="2903-EOD06349"/>
<keyword evidence="6" id="KW-0732">Signal</keyword>